<feature type="binding site" evidence="4">
    <location>
        <position position="53"/>
    </location>
    <ligand>
        <name>substrate</name>
    </ligand>
</feature>
<comment type="catalytic activity">
    <reaction evidence="5">
        <text>(6S)-5-formyl-5,6,7,8-tetrahydrofolate + ATP = (6R)-5,10-methenyltetrahydrofolate + ADP + phosphate</text>
        <dbReference type="Rhea" id="RHEA:10488"/>
        <dbReference type="ChEBI" id="CHEBI:30616"/>
        <dbReference type="ChEBI" id="CHEBI:43474"/>
        <dbReference type="ChEBI" id="CHEBI:57455"/>
        <dbReference type="ChEBI" id="CHEBI:57457"/>
        <dbReference type="ChEBI" id="CHEBI:456216"/>
        <dbReference type="EC" id="6.3.3.2"/>
    </reaction>
</comment>
<reference evidence="6 7" key="1">
    <citation type="submission" date="2019-08" db="EMBL/GenBank/DDBJ databases">
        <title>In-depth cultivation of the pig gut microbiome towards novel bacterial diversity and tailored functional studies.</title>
        <authorList>
            <person name="Wylensek D."/>
            <person name="Hitch T.C.A."/>
            <person name="Clavel T."/>
        </authorList>
    </citation>
    <scope>NUCLEOTIDE SEQUENCE [LARGE SCALE GENOMIC DNA]</scope>
    <source>
        <strain evidence="6 7">WCA-389-WT-23D1</strain>
    </source>
</reference>
<dbReference type="InterPro" id="IPR024185">
    <property type="entry name" value="FTHF_cligase-like_sf"/>
</dbReference>
<evidence type="ECO:0000313" key="7">
    <source>
        <dbReference type="Proteomes" id="UP000429958"/>
    </source>
</evidence>
<dbReference type="GO" id="GO:0009396">
    <property type="term" value="P:folic acid-containing compound biosynthetic process"/>
    <property type="evidence" value="ECO:0007669"/>
    <property type="project" value="TreeGrafter"/>
</dbReference>
<comment type="caution">
    <text evidence="6">The sequence shown here is derived from an EMBL/GenBank/DDBJ whole genome shotgun (WGS) entry which is preliminary data.</text>
</comment>
<keyword evidence="3 4" id="KW-0067">ATP-binding</keyword>
<dbReference type="AlphaFoldDB" id="A0A7X2NJ82"/>
<organism evidence="6 7">
    <name type="scientific">Clostridium porci</name>
    <dbReference type="NCBI Taxonomy" id="2605778"/>
    <lineage>
        <taxon>Bacteria</taxon>
        <taxon>Bacillati</taxon>
        <taxon>Bacillota</taxon>
        <taxon>Clostridia</taxon>
        <taxon>Eubacteriales</taxon>
        <taxon>Clostridiaceae</taxon>
        <taxon>Clostridium</taxon>
    </lineage>
</organism>
<keyword evidence="6" id="KW-0436">Ligase</keyword>
<evidence type="ECO:0000256" key="1">
    <source>
        <dbReference type="ARBA" id="ARBA00010638"/>
    </source>
</evidence>
<protein>
    <recommendedName>
        <fullName evidence="5">5-formyltetrahydrofolate cyclo-ligase</fullName>
        <ecNumber evidence="5">6.3.3.2</ecNumber>
    </recommendedName>
</protein>
<dbReference type="Gene3D" id="3.40.50.10420">
    <property type="entry name" value="NagB/RpiA/CoA transferase-like"/>
    <property type="match status" value="1"/>
</dbReference>
<dbReference type="GO" id="GO:0030272">
    <property type="term" value="F:5-formyltetrahydrofolate cyclo-ligase activity"/>
    <property type="evidence" value="ECO:0007669"/>
    <property type="project" value="UniProtKB-EC"/>
</dbReference>
<feature type="binding site" evidence="4">
    <location>
        <begin position="135"/>
        <end position="143"/>
    </location>
    <ligand>
        <name>ATP</name>
        <dbReference type="ChEBI" id="CHEBI:30616"/>
    </ligand>
</feature>
<evidence type="ECO:0000256" key="5">
    <source>
        <dbReference type="RuleBase" id="RU361279"/>
    </source>
</evidence>
<proteinExistence type="inferred from homology"/>
<dbReference type="PIRSF" id="PIRSF006806">
    <property type="entry name" value="FTHF_cligase"/>
    <property type="match status" value="1"/>
</dbReference>
<dbReference type="EMBL" id="VUMD01000003">
    <property type="protein sequence ID" value="MSS35929.1"/>
    <property type="molecule type" value="Genomic_DNA"/>
</dbReference>
<evidence type="ECO:0000256" key="3">
    <source>
        <dbReference type="ARBA" id="ARBA00022840"/>
    </source>
</evidence>
<evidence type="ECO:0000313" key="6">
    <source>
        <dbReference type="EMBL" id="MSS35929.1"/>
    </source>
</evidence>
<name>A0A7X2NJ82_9CLOT</name>
<dbReference type="InterPro" id="IPR037171">
    <property type="entry name" value="NagB/RpiA_transferase-like"/>
</dbReference>
<keyword evidence="2 4" id="KW-0547">Nucleotide-binding</keyword>
<keyword evidence="7" id="KW-1185">Reference proteome</keyword>
<dbReference type="GO" id="GO:0035999">
    <property type="term" value="P:tetrahydrofolate interconversion"/>
    <property type="evidence" value="ECO:0007669"/>
    <property type="project" value="TreeGrafter"/>
</dbReference>
<dbReference type="PANTHER" id="PTHR23407">
    <property type="entry name" value="ATPASE INHIBITOR/5-FORMYLTETRAHYDROFOLATE CYCLO-LIGASE"/>
    <property type="match status" value="1"/>
</dbReference>
<dbReference type="GO" id="GO:0005524">
    <property type="term" value="F:ATP binding"/>
    <property type="evidence" value="ECO:0007669"/>
    <property type="project" value="UniProtKB-KW"/>
</dbReference>
<feature type="binding site" evidence="4">
    <location>
        <begin position="7"/>
        <end position="11"/>
    </location>
    <ligand>
        <name>ATP</name>
        <dbReference type="ChEBI" id="CHEBI:30616"/>
    </ligand>
</feature>
<dbReference type="PANTHER" id="PTHR23407:SF1">
    <property type="entry name" value="5-FORMYLTETRAHYDROFOLATE CYCLO-LIGASE"/>
    <property type="match status" value="1"/>
</dbReference>
<dbReference type="NCBIfam" id="TIGR02727">
    <property type="entry name" value="MTHFS_bact"/>
    <property type="match status" value="1"/>
</dbReference>
<dbReference type="Pfam" id="PF01812">
    <property type="entry name" value="5-FTHF_cyc-lig"/>
    <property type="match status" value="1"/>
</dbReference>
<dbReference type="InterPro" id="IPR002698">
    <property type="entry name" value="FTHF_cligase"/>
</dbReference>
<keyword evidence="5" id="KW-0479">Metal-binding</keyword>
<keyword evidence="5" id="KW-0460">Magnesium</keyword>
<feature type="binding site" evidence="4">
    <location>
        <position position="58"/>
    </location>
    <ligand>
        <name>substrate</name>
    </ligand>
</feature>
<dbReference type="SUPFAM" id="SSF100950">
    <property type="entry name" value="NagB/RpiA/CoA transferase-like"/>
    <property type="match status" value="1"/>
</dbReference>
<gene>
    <name evidence="6" type="ORF">FYJ39_04840</name>
</gene>
<comment type="similarity">
    <text evidence="1 5">Belongs to the 5-formyltetrahydrofolate cyclo-ligase family.</text>
</comment>
<dbReference type="EC" id="6.3.3.2" evidence="5"/>
<evidence type="ECO:0000256" key="4">
    <source>
        <dbReference type="PIRSR" id="PIRSR006806-1"/>
    </source>
</evidence>
<dbReference type="Proteomes" id="UP000429958">
    <property type="component" value="Unassembled WGS sequence"/>
</dbReference>
<accession>A0A7X2NJ82</accession>
<sequence>MSFIEQKRQLRRMLKAQAAQLDLSYCREADRAIFKSITDLPEYQRAERIFCFVGTAREIDTAPVIKDALKKGKVVGVPRCTGKGIMDACQIDGLNCLKLGRYGIMEPEETAAVLFPEDLELVLVPCLTCSLSGKRLGYGGGYYDRYLARTRAFKAVLCRVRSMREDIPAEAHDAVMDAVISEMGVRRV</sequence>
<evidence type="ECO:0000256" key="2">
    <source>
        <dbReference type="ARBA" id="ARBA00022741"/>
    </source>
</evidence>
<comment type="cofactor">
    <cofactor evidence="5">
        <name>Mg(2+)</name>
        <dbReference type="ChEBI" id="CHEBI:18420"/>
    </cofactor>
</comment>
<dbReference type="RefSeq" id="WP_154471321.1">
    <property type="nucleotide sequence ID" value="NZ_DBEWUL010000198.1"/>
</dbReference>
<dbReference type="GO" id="GO:0046872">
    <property type="term" value="F:metal ion binding"/>
    <property type="evidence" value="ECO:0007669"/>
    <property type="project" value="UniProtKB-KW"/>
</dbReference>